<dbReference type="Proteomes" id="UP000307087">
    <property type="component" value="Unassembled WGS sequence"/>
</dbReference>
<dbReference type="InterPro" id="IPR018713">
    <property type="entry name" value="MPAB/Lcp_cat_dom"/>
</dbReference>
<dbReference type="RefSeq" id="WP_136561236.1">
    <property type="nucleotide sequence ID" value="NZ_BAABLS010000002.1"/>
</dbReference>
<feature type="domain" description="ER-bound oxygenase mpaB/mpaB'/Rubber oxygenase catalytic" evidence="2">
    <location>
        <begin position="117"/>
        <end position="346"/>
    </location>
</feature>
<evidence type="ECO:0000313" key="4">
    <source>
        <dbReference type="Proteomes" id="UP000307087"/>
    </source>
</evidence>
<dbReference type="EMBL" id="STGW01000001">
    <property type="protein sequence ID" value="THV18522.1"/>
    <property type="molecule type" value="Genomic_DNA"/>
</dbReference>
<comment type="caution">
    <text evidence="3">The sequence shown here is derived from an EMBL/GenBank/DDBJ whole genome shotgun (WGS) entry which is preliminary data.</text>
</comment>
<dbReference type="OrthoDB" id="7614910at2"/>
<keyword evidence="4" id="KW-1185">Reference proteome</keyword>
<dbReference type="GO" id="GO:0016491">
    <property type="term" value="F:oxidoreductase activity"/>
    <property type="evidence" value="ECO:0007669"/>
    <property type="project" value="InterPro"/>
</dbReference>
<protein>
    <submittedName>
        <fullName evidence="3">DUF2236 domain-containing protein</fullName>
    </submittedName>
</protein>
<feature type="region of interest" description="Disordered" evidence="1">
    <location>
        <begin position="389"/>
        <end position="414"/>
    </location>
</feature>
<proteinExistence type="predicted"/>
<accession>A0A4S8NQY0</accession>
<sequence length="414" mass="46166">MAIEQLPSSDTPPVPRIPTGLRRVEDARRHHGAFTQTYLDAMWLGDPLADAFVADFPALGHGRAMRQLRQACREGIEAVTDAPESLRALFRQLDDVPDWLDIAAIERDTEHTTRYNLQSGIVLGAASLVSGYANSAASRPLELTGRYIENAGARTIEVGSWLAAVSRPGGLDRHGEGFELTVRVRIIHALVRASLQTDDRWDSAAWGVPICQAYLAYTLVEFTLIPLRAMRQIGAPYLPHEERAAYARWRYLGHLLGIDATLLPRDAEEQEALEHIYLLTRPEVDDYCRELVASINREFLVPEIEGVLPGLLRGQAPRVVQALERLFLGDEIADELRIPRTRLTRVIAVLGPLLVLVNRFRDRFPTSRARRAAKGEAYGEEQEARLRRDWGVQHDLVDASPSGGRPHPARGDVG</sequence>
<evidence type="ECO:0000313" key="3">
    <source>
        <dbReference type="EMBL" id="THV18522.1"/>
    </source>
</evidence>
<reference evidence="3 4" key="1">
    <citation type="journal article" date="2009" name="Int. J. Syst. Evol. Microbiol.">
        <title>Nocardioides caeni sp. nov., isolated from wastewater.</title>
        <authorList>
            <person name="Yoon J.H."/>
            <person name="Kang S.J."/>
            <person name="Park S."/>
            <person name="Kim W."/>
            <person name="Oh T.K."/>
        </authorList>
    </citation>
    <scope>NUCLEOTIDE SEQUENCE [LARGE SCALE GENOMIC DNA]</scope>
    <source>
        <strain evidence="3 4">DSM 23134</strain>
    </source>
</reference>
<dbReference type="PANTHER" id="PTHR37539">
    <property type="entry name" value="SECRETED PROTEIN-RELATED"/>
    <property type="match status" value="1"/>
</dbReference>
<organism evidence="3 4">
    <name type="scientific">Nocardioides caeni</name>
    <dbReference type="NCBI Taxonomy" id="574700"/>
    <lineage>
        <taxon>Bacteria</taxon>
        <taxon>Bacillati</taxon>
        <taxon>Actinomycetota</taxon>
        <taxon>Actinomycetes</taxon>
        <taxon>Propionibacteriales</taxon>
        <taxon>Nocardioidaceae</taxon>
        <taxon>Nocardioides</taxon>
    </lineage>
</organism>
<evidence type="ECO:0000259" key="2">
    <source>
        <dbReference type="Pfam" id="PF09995"/>
    </source>
</evidence>
<dbReference type="Pfam" id="PF09995">
    <property type="entry name" value="MPAB_Lcp_cat"/>
    <property type="match status" value="1"/>
</dbReference>
<evidence type="ECO:0000256" key="1">
    <source>
        <dbReference type="SAM" id="MobiDB-lite"/>
    </source>
</evidence>
<name>A0A4S8NQY0_9ACTN</name>
<gene>
    <name evidence="3" type="ORF">E9934_02585</name>
</gene>
<dbReference type="AlphaFoldDB" id="A0A4S8NQY0"/>
<dbReference type="InterPro" id="IPR037473">
    <property type="entry name" value="Lcp-like"/>
</dbReference>
<dbReference type="PANTHER" id="PTHR37539:SF1">
    <property type="entry name" value="ER-BOUND OXYGENASE MPAB_MPAB'_RUBBER OXYGENASE CATALYTIC DOMAIN-CONTAINING PROTEIN"/>
    <property type="match status" value="1"/>
</dbReference>